<name>A0ACB8CP99_DERSI</name>
<evidence type="ECO:0000313" key="1">
    <source>
        <dbReference type="EMBL" id="KAH7948885.1"/>
    </source>
</evidence>
<protein>
    <submittedName>
        <fullName evidence="1">Uncharacterized protein</fullName>
    </submittedName>
</protein>
<gene>
    <name evidence="1" type="ORF">HPB49_002847</name>
</gene>
<keyword evidence="2" id="KW-1185">Reference proteome</keyword>
<accession>A0ACB8CP99</accession>
<proteinExistence type="predicted"/>
<evidence type="ECO:0000313" key="2">
    <source>
        <dbReference type="Proteomes" id="UP000821865"/>
    </source>
</evidence>
<sequence length="101" mass="11688">MDHIGRRGVVHTSGLMVRPACPWLGARPDRVVYDVHEDPPFGLIEVKRPWSKRSSTLEEALASPEFFIEMRNDIPHLNKSSDYYAQVHEFFEFEETLADES</sequence>
<reference evidence="1" key="1">
    <citation type="submission" date="2020-05" db="EMBL/GenBank/DDBJ databases">
        <title>Large-scale comparative analyses of tick genomes elucidate their genetic diversity and vector capacities.</title>
        <authorList>
            <person name="Jia N."/>
            <person name="Wang J."/>
            <person name="Shi W."/>
            <person name="Du L."/>
            <person name="Sun Y."/>
            <person name="Zhan W."/>
            <person name="Jiang J."/>
            <person name="Wang Q."/>
            <person name="Zhang B."/>
            <person name="Ji P."/>
            <person name="Sakyi L.B."/>
            <person name="Cui X."/>
            <person name="Yuan T."/>
            <person name="Jiang B."/>
            <person name="Yang W."/>
            <person name="Lam T.T.-Y."/>
            <person name="Chang Q."/>
            <person name="Ding S."/>
            <person name="Wang X."/>
            <person name="Zhu J."/>
            <person name="Ruan X."/>
            <person name="Zhao L."/>
            <person name="Wei J."/>
            <person name="Que T."/>
            <person name="Du C."/>
            <person name="Cheng J."/>
            <person name="Dai P."/>
            <person name="Han X."/>
            <person name="Huang E."/>
            <person name="Gao Y."/>
            <person name="Liu J."/>
            <person name="Shao H."/>
            <person name="Ye R."/>
            <person name="Li L."/>
            <person name="Wei W."/>
            <person name="Wang X."/>
            <person name="Wang C."/>
            <person name="Yang T."/>
            <person name="Huo Q."/>
            <person name="Li W."/>
            <person name="Guo W."/>
            <person name="Chen H."/>
            <person name="Zhou L."/>
            <person name="Ni X."/>
            <person name="Tian J."/>
            <person name="Zhou Y."/>
            <person name="Sheng Y."/>
            <person name="Liu T."/>
            <person name="Pan Y."/>
            <person name="Xia L."/>
            <person name="Li J."/>
            <person name="Zhao F."/>
            <person name="Cao W."/>
        </authorList>
    </citation>
    <scope>NUCLEOTIDE SEQUENCE</scope>
    <source>
        <strain evidence="1">Dsil-2018</strain>
    </source>
</reference>
<comment type="caution">
    <text evidence="1">The sequence shown here is derived from an EMBL/GenBank/DDBJ whole genome shotgun (WGS) entry which is preliminary data.</text>
</comment>
<dbReference type="Proteomes" id="UP000821865">
    <property type="component" value="Chromosome 5"/>
</dbReference>
<dbReference type="EMBL" id="CM023474">
    <property type="protein sequence ID" value="KAH7948885.1"/>
    <property type="molecule type" value="Genomic_DNA"/>
</dbReference>
<organism evidence="1 2">
    <name type="scientific">Dermacentor silvarum</name>
    <name type="common">Tick</name>
    <dbReference type="NCBI Taxonomy" id="543639"/>
    <lineage>
        <taxon>Eukaryota</taxon>
        <taxon>Metazoa</taxon>
        <taxon>Ecdysozoa</taxon>
        <taxon>Arthropoda</taxon>
        <taxon>Chelicerata</taxon>
        <taxon>Arachnida</taxon>
        <taxon>Acari</taxon>
        <taxon>Parasitiformes</taxon>
        <taxon>Ixodida</taxon>
        <taxon>Ixodoidea</taxon>
        <taxon>Ixodidae</taxon>
        <taxon>Rhipicephalinae</taxon>
        <taxon>Dermacentor</taxon>
    </lineage>
</organism>